<dbReference type="RefSeq" id="WP_006504190.1">
    <property type="nucleotide sequence ID" value="NZ_BAGZ01000025.1"/>
</dbReference>
<reference evidence="1 2" key="1">
    <citation type="submission" date="2012-08" db="EMBL/GenBank/DDBJ databases">
        <title>Whole genome shotgun sequence of Austwickia chelonae NBRC 105200.</title>
        <authorList>
            <person name="Yoshida I."/>
            <person name="Hosoyama A."/>
            <person name="Tsuchikane K."/>
            <person name="Katsumata H."/>
            <person name="Ando Y."/>
            <person name="Ohji S."/>
            <person name="Hamada M."/>
            <person name="Tamura T."/>
            <person name="Yamazoe A."/>
            <person name="Yamazaki S."/>
            <person name="Fujita N."/>
        </authorList>
    </citation>
    <scope>NUCLEOTIDE SEQUENCE [LARGE SCALE GENOMIC DNA]</scope>
    <source>
        <strain evidence="1 2">NBRC 105200</strain>
    </source>
</reference>
<dbReference type="eggNOG" id="COG1409">
    <property type="taxonomic scope" value="Bacteria"/>
</dbReference>
<gene>
    <name evidence="1" type="ORF">AUCHE_25_00130</name>
</gene>
<protein>
    <recommendedName>
        <fullName evidence="3">Calcineurin-like phosphoesterase domain-containing protein</fullName>
    </recommendedName>
</protein>
<dbReference type="STRING" id="100225.SAMN05421595_2464"/>
<dbReference type="PROSITE" id="PS51318">
    <property type="entry name" value="TAT"/>
    <property type="match status" value="1"/>
</dbReference>
<dbReference type="InterPro" id="IPR006311">
    <property type="entry name" value="TAT_signal"/>
</dbReference>
<evidence type="ECO:0000313" key="1">
    <source>
        <dbReference type="EMBL" id="GAB79432.1"/>
    </source>
</evidence>
<evidence type="ECO:0008006" key="3">
    <source>
        <dbReference type="Google" id="ProtNLM"/>
    </source>
</evidence>
<dbReference type="Proteomes" id="UP000008495">
    <property type="component" value="Unassembled WGS sequence"/>
</dbReference>
<dbReference type="InterPro" id="IPR022506">
    <property type="entry name" value="Metallophosphoesterase_PPA1498"/>
</dbReference>
<keyword evidence="2" id="KW-1185">Reference proteome</keyword>
<dbReference type="AlphaFoldDB" id="K6WC56"/>
<dbReference type="SUPFAM" id="SSF56300">
    <property type="entry name" value="Metallo-dependent phosphatases"/>
    <property type="match status" value="1"/>
</dbReference>
<sequence length="582" mass="63408">MGHITRRTFVTGLTGLAGATGLTLWTADHARAIDRSLARSAARAVNTTGTTLQQAAAPGARLSATGSYRRLTAGPGYPLVVRPQLVAPKPGRDDRRRALASFVQITDIHIIDAQSPMRVEFLHPFNGSAFRPHEALGTHGGISLVNRLNSLKGGPYTGRPFDCVVSTGDNTDNDEEIELTWFLTVLAGGKITPNTGGPQWEGVQNFGSTHFYNVESSLQDQYKQKGFPQIPGFLSRAIAPVTSPGLRTRWYSVFGNHDNSIQGTMPLSWETLTETYTGSRKILGIRDPAARSRLERSFSSGRPVSPNAVPQGDRIVQTVTPDPRRRPLVPGQYIAAHLKAAVTGAGPVGHGYTAESAATGRAYYSFRIAPGVTGISLDSTNPAGWTEGSLGEGQFFWLERVLTAGSSRYHGTDGRPVTRQVADELFIVFSHHTSGTMTNLIPNLDDLERRYAGVEVLELLHRFPNVLAWVNGHTHNNRITPRPHADPRRAFWEINTASHVDFPQHARLLELVDNVDGTLSLFTTLVESEAPYAADHGSGAPRDLAALYREMSFNDLHAKKRNGSNADRNTELLLVNPLGKRA</sequence>
<dbReference type="EMBL" id="BAGZ01000025">
    <property type="protein sequence ID" value="GAB79432.1"/>
    <property type="molecule type" value="Genomic_DNA"/>
</dbReference>
<comment type="caution">
    <text evidence="1">The sequence shown here is derived from an EMBL/GenBank/DDBJ whole genome shotgun (WGS) entry which is preliminary data.</text>
</comment>
<proteinExistence type="predicted"/>
<dbReference type="InterPro" id="IPR029052">
    <property type="entry name" value="Metallo-depent_PP-like"/>
</dbReference>
<organism evidence="1 2">
    <name type="scientific">Austwickia chelonae NBRC 105200</name>
    <dbReference type="NCBI Taxonomy" id="1184607"/>
    <lineage>
        <taxon>Bacteria</taxon>
        <taxon>Bacillati</taxon>
        <taxon>Actinomycetota</taxon>
        <taxon>Actinomycetes</taxon>
        <taxon>Micrococcales</taxon>
        <taxon>Dermatophilaceae</taxon>
        <taxon>Austwickia</taxon>
    </lineage>
</organism>
<evidence type="ECO:0000313" key="2">
    <source>
        <dbReference type="Proteomes" id="UP000008495"/>
    </source>
</evidence>
<dbReference type="Gene3D" id="3.60.21.10">
    <property type="match status" value="1"/>
</dbReference>
<name>K6WC56_9MICO</name>
<accession>K6WC56</accession>
<dbReference type="OrthoDB" id="8132905at2"/>
<dbReference type="NCBIfam" id="TIGR03767">
    <property type="entry name" value="P_acnes_RR"/>
    <property type="match status" value="1"/>
</dbReference>